<dbReference type="STRING" id="356882.A0A423VC46"/>
<keyword evidence="1" id="KW-0472">Membrane</keyword>
<accession>A0A423VC46</accession>
<dbReference type="InterPro" id="IPR053212">
    <property type="entry name" value="DHP_3-monooxygenase"/>
</dbReference>
<reference evidence="3 4" key="1">
    <citation type="submission" date="2015-09" db="EMBL/GenBank/DDBJ databases">
        <title>Host preference determinants of Valsa canker pathogens revealed by comparative genomics.</title>
        <authorList>
            <person name="Yin Z."/>
            <person name="Huang L."/>
        </authorList>
    </citation>
    <scope>NUCLEOTIDE SEQUENCE [LARGE SCALE GENOMIC DNA]</scope>
    <source>
        <strain evidence="3 4">03-1</strain>
    </source>
</reference>
<evidence type="ECO:0000256" key="1">
    <source>
        <dbReference type="SAM" id="Phobius"/>
    </source>
</evidence>
<gene>
    <name evidence="3" type="ORF">VMCG_10382</name>
</gene>
<comment type="caution">
    <text evidence="3">The sequence shown here is derived from an EMBL/GenBank/DDBJ whole genome shotgun (WGS) entry which is preliminary data.</text>
</comment>
<dbReference type="OrthoDB" id="16820at2759"/>
<evidence type="ECO:0000313" key="4">
    <source>
        <dbReference type="Proteomes" id="UP000283895"/>
    </source>
</evidence>
<dbReference type="InterPro" id="IPR036188">
    <property type="entry name" value="FAD/NAD-bd_sf"/>
</dbReference>
<dbReference type="EMBL" id="LKEA01000078">
    <property type="protein sequence ID" value="ROV88537.1"/>
    <property type="molecule type" value="Genomic_DNA"/>
</dbReference>
<sequence length="393" mass="43543">MPPNSVIIVGGSIAGLLQGLQLKRQGSDVIILEQDPSKERHSHESGIQIGPSRARAYERPSHHDMSNWGCLFNLLRANFDGMASLAVPDPPGPKPGDGKVEYRSGKRVTGLVDDREKERVHVHFFDITTGEKGSLGADLVIGADGIHSTVRGLLGAKTRKEYAGYVAWRGAVPEHLVSKEAVDALSDRLNFFFLGKTYIVSYIIPTEQGNIAPGKRLVNWLWYYTVPDNSPEMRDIFTDVHGKTHPNTVSQGLVQPEIWAELKSRFLPQMLAPLAEVIDATPRPFVTKVCEAQCSRASFYEGRVVLVGDAFTALRSHLGMASEQAATHCAQMDRVWRGEVSQVQRDREATLYAGKFLLLNRLVGVFGLEMPWAVVRTVVAYLWLMIMIRLGLS</sequence>
<keyword evidence="1" id="KW-0812">Transmembrane</keyword>
<keyword evidence="1" id="KW-1133">Transmembrane helix</keyword>
<dbReference type="PRINTS" id="PR00420">
    <property type="entry name" value="RNGMNOXGNASE"/>
</dbReference>
<dbReference type="SUPFAM" id="SSF51905">
    <property type="entry name" value="FAD/NAD(P)-binding domain"/>
    <property type="match status" value="1"/>
</dbReference>
<dbReference type="AlphaFoldDB" id="A0A423VC46"/>
<dbReference type="Gene3D" id="3.30.9.60">
    <property type="match status" value="1"/>
</dbReference>
<keyword evidence="4" id="KW-1185">Reference proteome</keyword>
<dbReference type="Pfam" id="PF22607">
    <property type="entry name" value="FAD_binding-like"/>
    <property type="match status" value="1"/>
</dbReference>
<evidence type="ECO:0000313" key="3">
    <source>
        <dbReference type="EMBL" id="ROV88537.1"/>
    </source>
</evidence>
<organism evidence="3 4">
    <name type="scientific">Cytospora schulzeri</name>
    <dbReference type="NCBI Taxonomy" id="448051"/>
    <lineage>
        <taxon>Eukaryota</taxon>
        <taxon>Fungi</taxon>
        <taxon>Dikarya</taxon>
        <taxon>Ascomycota</taxon>
        <taxon>Pezizomycotina</taxon>
        <taxon>Sordariomycetes</taxon>
        <taxon>Sordariomycetidae</taxon>
        <taxon>Diaporthales</taxon>
        <taxon>Cytosporaceae</taxon>
        <taxon>Cytospora</taxon>
    </lineage>
</organism>
<name>A0A423VC46_9PEZI</name>
<evidence type="ECO:0000259" key="2">
    <source>
        <dbReference type="Pfam" id="PF22607"/>
    </source>
</evidence>
<dbReference type="InterPro" id="IPR054707">
    <property type="entry name" value="DhpH_subs-bd"/>
</dbReference>
<feature type="domain" description="2,6-dihydroxypyridine 3-monooxygenase substrate binding" evidence="2">
    <location>
        <begin position="162"/>
        <end position="289"/>
    </location>
</feature>
<protein>
    <recommendedName>
        <fullName evidence="2">2,6-dihydroxypyridine 3-monooxygenase substrate binding domain-containing protein</fullName>
    </recommendedName>
</protein>
<proteinExistence type="predicted"/>
<dbReference type="SUPFAM" id="SSF54373">
    <property type="entry name" value="FAD-linked reductases, C-terminal domain"/>
    <property type="match status" value="1"/>
</dbReference>
<dbReference type="Gene3D" id="3.50.50.60">
    <property type="entry name" value="FAD/NAD(P)-binding domain"/>
    <property type="match status" value="1"/>
</dbReference>
<dbReference type="PANTHER" id="PTHR47469:SF2">
    <property type="entry name" value="OS06G0597600 PROTEIN"/>
    <property type="match status" value="1"/>
</dbReference>
<dbReference type="Proteomes" id="UP000283895">
    <property type="component" value="Unassembled WGS sequence"/>
</dbReference>
<dbReference type="PANTHER" id="PTHR47469">
    <property type="entry name" value="MONOOXYGENASE-LIKE"/>
    <property type="match status" value="1"/>
</dbReference>
<feature type="transmembrane region" description="Helical" evidence="1">
    <location>
        <begin position="370"/>
        <end position="392"/>
    </location>
</feature>